<feature type="domain" description="Tubulin/FtsZ 2-layer sandwich" evidence="13">
    <location>
        <begin position="208"/>
        <end position="325"/>
    </location>
</feature>
<dbReference type="FunFam" id="3.40.50.1440:FF:000023">
    <property type="entry name" value="Cell division protein FtsZ"/>
    <property type="match status" value="1"/>
</dbReference>
<evidence type="ECO:0000256" key="4">
    <source>
        <dbReference type="ARBA" id="ARBA00022741"/>
    </source>
</evidence>
<dbReference type="InterPro" id="IPR008280">
    <property type="entry name" value="Tub_FtsZ_C"/>
</dbReference>
<evidence type="ECO:0000259" key="13">
    <source>
        <dbReference type="SMART" id="SM00865"/>
    </source>
</evidence>
<comment type="subcellular location">
    <subcellularLocation>
        <location evidence="8">Cytoplasm</location>
    </subcellularLocation>
    <text evidence="8">Assembles at midcell at the inner surface of the cytoplasmic membrane.</text>
</comment>
<reference evidence="14" key="2">
    <citation type="journal article" date="2021" name="PeerJ">
        <title>Extensive microbial diversity within the chicken gut microbiome revealed by metagenomics and culture.</title>
        <authorList>
            <person name="Gilroy R."/>
            <person name="Ravi A."/>
            <person name="Getino M."/>
            <person name="Pursley I."/>
            <person name="Horton D.L."/>
            <person name="Alikhan N.F."/>
            <person name="Baker D."/>
            <person name="Gharbi K."/>
            <person name="Hall N."/>
            <person name="Watson M."/>
            <person name="Adriaenssens E.M."/>
            <person name="Foster-Nyarko E."/>
            <person name="Jarju S."/>
            <person name="Secka A."/>
            <person name="Antonio M."/>
            <person name="Oren A."/>
            <person name="Chaudhuri R.R."/>
            <person name="La Ragione R."/>
            <person name="Hildebrand F."/>
            <person name="Pallen M.J."/>
        </authorList>
    </citation>
    <scope>NUCLEOTIDE SEQUENCE</scope>
    <source>
        <strain evidence="14">2830</strain>
    </source>
</reference>
<dbReference type="PROSITE" id="PS01134">
    <property type="entry name" value="FTSZ_1"/>
    <property type="match status" value="1"/>
</dbReference>
<feature type="binding site" evidence="8">
    <location>
        <position position="188"/>
    </location>
    <ligand>
        <name>GTP</name>
        <dbReference type="ChEBI" id="CHEBI:37565"/>
    </ligand>
</feature>
<feature type="region of interest" description="Disordered" evidence="11">
    <location>
        <begin position="324"/>
        <end position="369"/>
    </location>
</feature>
<evidence type="ECO:0000256" key="8">
    <source>
        <dbReference type="HAMAP-Rule" id="MF_00909"/>
    </source>
</evidence>
<dbReference type="InterPro" id="IPR000158">
    <property type="entry name" value="Cell_div_FtsZ"/>
</dbReference>
<gene>
    <name evidence="8 14" type="primary">ftsZ</name>
    <name evidence="14" type="ORF">IAB00_07215</name>
</gene>
<dbReference type="Gene3D" id="3.30.1330.20">
    <property type="entry name" value="Tubulin/FtsZ, C-terminal domain"/>
    <property type="match status" value="1"/>
</dbReference>
<keyword evidence="5 8" id="KW-0342">GTP-binding</keyword>
<dbReference type="PROSITE" id="PS01135">
    <property type="entry name" value="FTSZ_2"/>
    <property type="match status" value="1"/>
</dbReference>
<comment type="function">
    <text evidence="8 10">Essential cell division protein that forms a contractile ring structure (Z ring) at the future cell division site. The regulation of the ring assembly controls the timing and the location of cell division. One of the functions of the FtsZ ring is to recruit other cell division proteins to the septum to produce a new cell wall between the dividing cells. Binds GTP and shows GTPase activity.</text>
</comment>
<protein>
    <recommendedName>
        <fullName evidence="8 9">Cell division protein FtsZ</fullName>
    </recommendedName>
</protein>
<evidence type="ECO:0000256" key="11">
    <source>
        <dbReference type="SAM" id="MobiDB-lite"/>
    </source>
</evidence>
<dbReference type="GO" id="GO:0003924">
    <property type="term" value="F:GTPase activity"/>
    <property type="evidence" value="ECO:0007669"/>
    <property type="project" value="UniProtKB-UniRule"/>
</dbReference>
<accession>A0A9D1HN69</accession>
<feature type="binding site" evidence="8">
    <location>
        <begin position="22"/>
        <end position="26"/>
    </location>
    <ligand>
        <name>GTP</name>
        <dbReference type="ChEBI" id="CHEBI:37565"/>
    </ligand>
</feature>
<dbReference type="GO" id="GO:0000917">
    <property type="term" value="P:division septum assembly"/>
    <property type="evidence" value="ECO:0007669"/>
    <property type="project" value="UniProtKB-KW"/>
</dbReference>
<dbReference type="GO" id="GO:0051258">
    <property type="term" value="P:protein polymerization"/>
    <property type="evidence" value="ECO:0007669"/>
    <property type="project" value="UniProtKB-UniRule"/>
</dbReference>
<dbReference type="Pfam" id="PF12327">
    <property type="entry name" value="FtsZ_C"/>
    <property type="match status" value="1"/>
</dbReference>
<proteinExistence type="inferred from homology"/>
<dbReference type="InterPro" id="IPR036525">
    <property type="entry name" value="Tubulin/FtsZ_GTPase_sf"/>
</dbReference>
<dbReference type="HAMAP" id="MF_00909">
    <property type="entry name" value="FtsZ"/>
    <property type="match status" value="1"/>
</dbReference>
<evidence type="ECO:0000259" key="12">
    <source>
        <dbReference type="SMART" id="SM00864"/>
    </source>
</evidence>
<dbReference type="Gene3D" id="3.40.50.1440">
    <property type="entry name" value="Tubulin/FtsZ, GTPase domain"/>
    <property type="match status" value="1"/>
</dbReference>
<organism evidence="14 15">
    <name type="scientific">Candidatus Avidehalobacter gallistercoris</name>
    <dbReference type="NCBI Taxonomy" id="2840694"/>
    <lineage>
        <taxon>Bacteria</taxon>
        <taxon>Bacillati</taxon>
        <taxon>Bacillota</taxon>
        <taxon>Clostridia</taxon>
        <taxon>Eubacteriales</taxon>
        <taxon>Peptococcaceae</taxon>
        <taxon>Peptococcaceae incertae sedis</taxon>
        <taxon>Candidatus Avidehalobacter</taxon>
    </lineage>
</organism>
<evidence type="ECO:0000313" key="14">
    <source>
        <dbReference type="EMBL" id="HIU11003.1"/>
    </source>
</evidence>
<dbReference type="GO" id="GO:0005737">
    <property type="term" value="C:cytoplasm"/>
    <property type="evidence" value="ECO:0007669"/>
    <property type="project" value="UniProtKB-SubCell"/>
</dbReference>
<dbReference type="InterPro" id="IPR003008">
    <property type="entry name" value="Tubulin_FtsZ_GTPase"/>
</dbReference>
<dbReference type="CDD" id="cd02201">
    <property type="entry name" value="FtsZ_type1"/>
    <property type="match status" value="1"/>
</dbReference>
<dbReference type="Proteomes" id="UP000824124">
    <property type="component" value="Unassembled WGS sequence"/>
</dbReference>
<dbReference type="GO" id="GO:0043093">
    <property type="term" value="P:FtsZ-dependent cytokinesis"/>
    <property type="evidence" value="ECO:0007669"/>
    <property type="project" value="UniProtKB-UniRule"/>
</dbReference>
<dbReference type="InterPro" id="IPR045061">
    <property type="entry name" value="FtsZ/CetZ"/>
</dbReference>
<dbReference type="PRINTS" id="PR00423">
    <property type="entry name" value="CELLDVISFTSZ"/>
</dbReference>
<reference evidence="14" key="1">
    <citation type="submission" date="2020-10" db="EMBL/GenBank/DDBJ databases">
        <authorList>
            <person name="Gilroy R."/>
        </authorList>
    </citation>
    <scope>NUCLEOTIDE SEQUENCE</scope>
    <source>
        <strain evidence="14">2830</strain>
    </source>
</reference>
<dbReference type="SMART" id="SM00865">
    <property type="entry name" value="Tubulin_C"/>
    <property type="match status" value="1"/>
</dbReference>
<keyword evidence="7 8" id="KW-0131">Cell cycle</keyword>
<keyword evidence="6 8" id="KW-0717">Septation</keyword>
<dbReference type="InterPro" id="IPR018316">
    <property type="entry name" value="Tubulin/FtsZ_2-layer-sand-dom"/>
</dbReference>
<dbReference type="SUPFAM" id="SSF52490">
    <property type="entry name" value="Tubulin nucleotide-binding domain-like"/>
    <property type="match status" value="1"/>
</dbReference>
<dbReference type="InterPro" id="IPR024757">
    <property type="entry name" value="FtsZ_C"/>
</dbReference>
<keyword evidence="4 8" id="KW-0547">Nucleotide-binding</keyword>
<dbReference type="SMART" id="SM00864">
    <property type="entry name" value="Tubulin"/>
    <property type="match status" value="1"/>
</dbReference>
<evidence type="ECO:0000313" key="15">
    <source>
        <dbReference type="Proteomes" id="UP000824124"/>
    </source>
</evidence>
<evidence type="ECO:0000256" key="10">
    <source>
        <dbReference type="RuleBase" id="RU000631"/>
    </source>
</evidence>
<dbReference type="PANTHER" id="PTHR30314">
    <property type="entry name" value="CELL DIVISION PROTEIN FTSZ-RELATED"/>
    <property type="match status" value="1"/>
</dbReference>
<dbReference type="SUPFAM" id="SSF55307">
    <property type="entry name" value="Tubulin C-terminal domain-like"/>
    <property type="match status" value="1"/>
</dbReference>
<dbReference type="InterPro" id="IPR037103">
    <property type="entry name" value="Tubulin/FtsZ-like_C"/>
</dbReference>
<dbReference type="AlphaFoldDB" id="A0A9D1HN69"/>
<feature type="binding site" evidence="8">
    <location>
        <begin position="109"/>
        <end position="111"/>
    </location>
    <ligand>
        <name>GTP</name>
        <dbReference type="ChEBI" id="CHEBI:37565"/>
    </ligand>
</feature>
<feature type="binding site" evidence="8">
    <location>
        <position position="140"/>
    </location>
    <ligand>
        <name>GTP</name>
        <dbReference type="ChEBI" id="CHEBI:37565"/>
    </ligand>
</feature>
<keyword evidence="3 8" id="KW-0132">Cell division</keyword>
<comment type="similarity">
    <text evidence="1 8 10">Belongs to the FtsZ family.</text>
</comment>
<comment type="subunit">
    <text evidence="8">Homodimer. Polymerizes to form a dynamic ring structure in a strictly GTP-dependent manner. Interacts directly with several other division proteins.</text>
</comment>
<dbReference type="PANTHER" id="PTHR30314:SF3">
    <property type="entry name" value="MITOCHONDRIAL DIVISION PROTEIN FSZA"/>
    <property type="match status" value="1"/>
</dbReference>
<evidence type="ECO:0000256" key="5">
    <source>
        <dbReference type="ARBA" id="ARBA00023134"/>
    </source>
</evidence>
<feature type="domain" description="Tubulin/FtsZ GTPase" evidence="12">
    <location>
        <begin position="14"/>
        <end position="206"/>
    </location>
</feature>
<evidence type="ECO:0000256" key="9">
    <source>
        <dbReference type="NCBIfam" id="TIGR00065"/>
    </source>
</evidence>
<evidence type="ECO:0000256" key="7">
    <source>
        <dbReference type="ARBA" id="ARBA00023306"/>
    </source>
</evidence>
<dbReference type="EMBL" id="DVMH01000036">
    <property type="protein sequence ID" value="HIU11003.1"/>
    <property type="molecule type" value="Genomic_DNA"/>
</dbReference>
<keyword evidence="2 8" id="KW-0963">Cytoplasm</keyword>
<comment type="caution">
    <text evidence="14">The sequence shown here is derived from an EMBL/GenBank/DDBJ whole genome shotgun (WGS) entry which is preliminary data.</text>
</comment>
<evidence type="ECO:0000256" key="6">
    <source>
        <dbReference type="ARBA" id="ARBA00023210"/>
    </source>
</evidence>
<feature type="binding site" evidence="8">
    <location>
        <position position="144"/>
    </location>
    <ligand>
        <name>GTP</name>
        <dbReference type="ChEBI" id="CHEBI:37565"/>
    </ligand>
</feature>
<evidence type="ECO:0000256" key="1">
    <source>
        <dbReference type="ARBA" id="ARBA00009690"/>
    </source>
</evidence>
<dbReference type="InterPro" id="IPR020805">
    <property type="entry name" value="Cell_div_FtsZ_CS"/>
</dbReference>
<dbReference type="GO" id="GO:0032153">
    <property type="term" value="C:cell division site"/>
    <property type="evidence" value="ECO:0007669"/>
    <property type="project" value="UniProtKB-UniRule"/>
</dbReference>
<dbReference type="NCBIfam" id="TIGR00065">
    <property type="entry name" value="ftsZ"/>
    <property type="match status" value="1"/>
</dbReference>
<dbReference type="Pfam" id="PF00091">
    <property type="entry name" value="Tubulin"/>
    <property type="match status" value="1"/>
</dbReference>
<evidence type="ECO:0000256" key="3">
    <source>
        <dbReference type="ARBA" id="ARBA00022618"/>
    </source>
</evidence>
<sequence length="369" mass="38424">MENRETDYQNSNAKIFVVGVGGGGNNAVNRMIDCGLDTVEFLALNTDSQALQNSKADNKVQIGLRLTKGLGAGADPEVGRKAAEESREDIKGKLKGADMVFITAGMGGGTGTGAAPVVADVAKELGALTVGVVTKPFSFEGRKRAQSAEMGITDLKEKVDAIITIPNDKILQMIDKKTSMAEAFSYADEVLRQGVQGISELISKSAFINVDFADVKTITKNAGTTMMGIGIADGENKAVEAAQAAISSKLLETSIEGAKGILFNITGGANLSMMDINEASDYIYSVADPDATIIMGAGYDESLGEAIRITVVATGFDGKPKNSPFGLAPSGISAPAPKKQGEAQPPAGGAGFKVPSFDDVEIPSFMRRK</sequence>
<evidence type="ECO:0000256" key="2">
    <source>
        <dbReference type="ARBA" id="ARBA00022490"/>
    </source>
</evidence>
<name>A0A9D1HN69_9FIRM</name>
<dbReference type="GO" id="GO:0005525">
    <property type="term" value="F:GTP binding"/>
    <property type="evidence" value="ECO:0007669"/>
    <property type="project" value="UniProtKB-UniRule"/>
</dbReference>